<feature type="transmembrane region" description="Helical" evidence="11">
    <location>
        <begin position="433"/>
        <end position="462"/>
    </location>
</feature>
<keyword evidence="6" id="KW-0418">Kinase</keyword>
<dbReference type="InterPro" id="IPR038318">
    <property type="entry name" value="KdpD_sf"/>
</dbReference>
<dbReference type="Gene3D" id="1.20.120.620">
    <property type="entry name" value="Backbone structure of the membrane domain of e. Coli histidine kinase receptor kdpd"/>
    <property type="match status" value="1"/>
</dbReference>
<evidence type="ECO:0000256" key="4">
    <source>
        <dbReference type="ARBA" id="ARBA00022692"/>
    </source>
</evidence>
<sequence>MNRFAKRSHLLLRVAKIENLPSSFRVQTLTHYWRRVRRTPLAKAASAGLSMLRHARLLLPFMAARPGTRLNAYLRARPEILEMVHGPYLAADWDAATKIGRVIDHLETVSEIAGIVDMPPDTVVDLIDPHAIGFGYRITLDQARWLLREGQLVLSLWDGIDRIFSLSFSLSTQGGRRVAYIGGIQGRHQVAGEPDILDRYRLFTKAAYGSRPRDFLVEVFRLFCKAIGVTEIFAVADANHPTRNDKNAVGISYDEIWQERGAVYNNDGFYHLPVTLERRSEEEIPAKKRSLYRKRFALFDSIEEDLKAHFHNGRVAGSKPAVPEVHPREIVTTFDATLRTLAYAGSLLVLSIDKILGGSWLGFAIGAMLVQFTYWLLNDNISRGTANRIMAIRQVRGWPTAIRALLAALIVGADIAIDVIWGGHSLGRTFNLYLLPMFLTSLFLGGRVALTVSLFCFLAVYYLDIPPRYSFALTSIESAAHLVVFIILAAIVLVVPKLLFAAAELAAAKK</sequence>
<evidence type="ECO:0000256" key="7">
    <source>
        <dbReference type="ARBA" id="ARBA00022840"/>
    </source>
</evidence>
<dbReference type="RefSeq" id="WP_237892136.1">
    <property type="nucleotide sequence ID" value="NZ_JAKLTY010000058.1"/>
</dbReference>
<evidence type="ECO:0000256" key="11">
    <source>
        <dbReference type="SAM" id="Phobius"/>
    </source>
</evidence>
<dbReference type="Pfam" id="PF13493">
    <property type="entry name" value="DUF4118"/>
    <property type="match status" value="1"/>
</dbReference>
<evidence type="ECO:0000256" key="8">
    <source>
        <dbReference type="ARBA" id="ARBA00022989"/>
    </source>
</evidence>
<dbReference type="EMBL" id="JAKLTY010000058">
    <property type="protein sequence ID" value="MCG2633020.1"/>
    <property type="molecule type" value="Genomic_DNA"/>
</dbReference>
<dbReference type="AlphaFoldDB" id="A0A9X1RJU3"/>
<evidence type="ECO:0000256" key="6">
    <source>
        <dbReference type="ARBA" id="ARBA00022777"/>
    </source>
</evidence>
<keyword evidence="2" id="KW-0597">Phosphoprotein</keyword>
<keyword evidence="4 11" id="KW-0812">Transmembrane</keyword>
<comment type="caution">
    <text evidence="13">The sequence shown here is derived from an EMBL/GenBank/DDBJ whole genome shotgun (WGS) entry which is preliminary data.</text>
</comment>
<dbReference type="GO" id="GO:0016020">
    <property type="term" value="C:membrane"/>
    <property type="evidence" value="ECO:0007669"/>
    <property type="project" value="UniProtKB-SubCell"/>
</dbReference>
<dbReference type="InterPro" id="IPR007488">
    <property type="entry name" value="DUF535"/>
</dbReference>
<dbReference type="GO" id="GO:0005524">
    <property type="term" value="F:ATP binding"/>
    <property type="evidence" value="ECO:0007669"/>
    <property type="project" value="UniProtKB-KW"/>
</dbReference>
<evidence type="ECO:0000256" key="2">
    <source>
        <dbReference type="ARBA" id="ARBA00022553"/>
    </source>
</evidence>
<keyword evidence="8 11" id="KW-1133">Transmembrane helix</keyword>
<keyword evidence="5" id="KW-0547">Nucleotide-binding</keyword>
<evidence type="ECO:0000313" key="14">
    <source>
        <dbReference type="Proteomes" id="UP001139054"/>
    </source>
</evidence>
<evidence type="ECO:0000256" key="10">
    <source>
        <dbReference type="ARBA" id="ARBA00023136"/>
    </source>
</evidence>
<dbReference type="Pfam" id="PF04393">
    <property type="entry name" value="DUF535"/>
    <property type="match status" value="1"/>
</dbReference>
<evidence type="ECO:0000256" key="9">
    <source>
        <dbReference type="ARBA" id="ARBA00023012"/>
    </source>
</evidence>
<dbReference type="InterPro" id="IPR025201">
    <property type="entry name" value="KdpD_TM"/>
</dbReference>
<dbReference type="GO" id="GO:0000160">
    <property type="term" value="P:phosphorelay signal transduction system"/>
    <property type="evidence" value="ECO:0007669"/>
    <property type="project" value="UniProtKB-KW"/>
</dbReference>
<feature type="transmembrane region" description="Helical" evidence="11">
    <location>
        <begin position="397"/>
        <end position="421"/>
    </location>
</feature>
<keyword evidence="3" id="KW-0808">Transferase</keyword>
<gene>
    <name evidence="13" type="ORF">L6654_41395</name>
</gene>
<accession>A0A9X1RJU3</accession>
<feature type="domain" description="Sensor protein KdpD transmembrane" evidence="12">
    <location>
        <begin position="406"/>
        <end position="498"/>
    </location>
</feature>
<evidence type="ECO:0000259" key="12">
    <source>
        <dbReference type="Pfam" id="PF13493"/>
    </source>
</evidence>
<dbReference type="PANTHER" id="PTHR38785:SF1">
    <property type="entry name" value="HOMOLOG OF VIRK"/>
    <property type="match status" value="1"/>
</dbReference>
<feature type="transmembrane region" description="Helical" evidence="11">
    <location>
        <begin position="355"/>
        <end position="377"/>
    </location>
</feature>
<dbReference type="GO" id="GO:0016301">
    <property type="term" value="F:kinase activity"/>
    <property type="evidence" value="ECO:0007669"/>
    <property type="project" value="UniProtKB-KW"/>
</dbReference>
<name>A0A9X1RJU3_9BRAD</name>
<evidence type="ECO:0000256" key="5">
    <source>
        <dbReference type="ARBA" id="ARBA00022741"/>
    </source>
</evidence>
<comment type="subcellular location">
    <subcellularLocation>
        <location evidence="1">Membrane</location>
        <topology evidence="1">Multi-pass membrane protein</topology>
    </subcellularLocation>
</comment>
<keyword evidence="10 11" id="KW-0472">Membrane</keyword>
<evidence type="ECO:0000313" key="13">
    <source>
        <dbReference type="EMBL" id="MCG2633020.1"/>
    </source>
</evidence>
<keyword evidence="7" id="KW-0067">ATP-binding</keyword>
<evidence type="ECO:0000256" key="3">
    <source>
        <dbReference type="ARBA" id="ARBA00022679"/>
    </source>
</evidence>
<feature type="transmembrane region" description="Helical" evidence="11">
    <location>
        <begin position="482"/>
        <end position="507"/>
    </location>
</feature>
<dbReference type="GO" id="GO:0006974">
    <property type="term" value="P:DNA damage response"/>
    <property type="evidence" value="ECO:0007669"/>
    <property type="project" value="TreeGrafter"/>
</dbReference>
<protein>
    <submittedName>
        <fullName evidence="13">DUF535 family protein</fullName>
    </submittedName>
</protein>
<keyword evidence="9" id="KW-0902">Two-component regulatory system</keyword>
<dbReference type="Proteomes" id="UP001139054">
    <property type="component" value="Unassembled WGS sequence"/>
</dbReference>
<proteinExistence type="predicted"/>
<organism evidence="13 14">
    <name type="scientific">Bradyrhizobium zhengyangense</name>
    <dbReference type="NCBI Taxonomy" id="2911009"/>
    <lineage>
        <taxon>Bacteria</taxon>
        <taxon>Pseudomonadati</taxon>
        <taxon>Pseudomonadota</taxon>
        <taxon>Alphaproteobacteria</taxon>
        <taxon>Hyphomicrobiales</taxon>
        <taxon>Nitrobacteraceae</taxon>
        <taxon>Bradyrhizobium</taxon>
    </lineage>
</organism>
<dbReference type="PANTHER" id="PTHR38785">
    <property type="entry name" value="HOMOLOG OF VIRK"/>
    <property type="match status" value="1"/>
</dbReference>
<evidence type="ECO:0000256" key="1">
    <source>
        <dbReference type="ARBA" id="ARBA00004141"/>
    </source>
</evidence>
<reference evidence="13" key="1">
    <citation type="submission" date="2022-01" db="EMBL/GenBank/DDBJ databases">
        <title>Genome sequnece data of strain Bradyrhizobium sp. nov.</title>
        <authorList>
            <person name="Zhang J."/>
        </authorList>
    </citation>
    <scope>NUCLEOTIDE SEQUENCE</scope>
    <source>
        <strain evidence="13">WYCCWR 13023</strain>
    </source>
</reference>